<name>A0ABT2PK55_9BURK</name>
<proteinExistence type="predicted"/>
<feature type="transmembrane region" description="Helical" evidence="1">
    <location>
        <begin position="46"/>
        <end position="67"/>
    </location>
</feature>
<dbReference type="EMBL" id="JAODYH010000004">
    <property type="protein sequence ID" value="MCT9810870.1"/>
    <property type="molecule type" value="Genomic_DNA"/>
</dbReference>
<feature type="transmembrane region" description="Helical" evidence="1">
    <location>
        <begin position="6"/>
        <end position="25"/>
    </location>
</feature>
<feature type="transmembrane region" description="Helical" evidence="1">
    <location>
        <begin position="73"/>
        <end position="93"/>
    </location>
</feature>
<keyword evidence="3" id="KW-1185">Reference proteome</keyword>
<evidence type="ECO:0000256" key="1">
    <source>
        <dbReference type="SAM" id="Phobius"/>
    </source>
</evidence>
<accession>A0ABT2PK55</accession>
<evidence type="ECO:0000313" key="3">
    <source>
        <dbReference type="Proteomes" id="UP001525968"/>
    </source>
</evidence>
<protein>
    <submittedName>
        <fullName evidence="2">Uncharacterized protein</fullName>
    </submittedName>
</protein>
<keyword evidence="1" id="KW-0812">Transmembrane</keyword>
<reference evidence="2 3" key="1">
    <citation type="submission" date="2022-09" db="EMBL/GenBank/DDBJ databases">
        <title>Draft genome of isolate Be4.</title>
        <authorList>
            <person name="Sanchez-Castro I."/>
            <person name="Martinez-Rodriguez P."/>
            <person name="Descostes M."/>
            <person name="Merroun M."/>
        </authorList>
    </citation>
    <scope>NUCLEOTIDE SEQUENCE [LARGE SCALE GENOMIC DNA]</scope>
    <source>
        <strain evidence="2 3">Be4</strain>
    </source>
</reference>
<keyword evidence="1" id="KW-1133">Transmembrane helix</keyword>
<comment type="caution">
    <text evidence="2">The sequence shown here is derived from an EMBL/GenBank/DDBJ whole genome shotgun (WGS) entry which is preliminary data.</text>
</comment>
<dbReference type="RefSeq" id="WP_261500010.1">
    <property type="nucleotide sequence ID" value="NZ_JAODYH010000004.1"/>
</dbReference>
<evidence type="ECO:0000313" key="2">
    <source>
        <dbReference type="EMBL" id="MCT9810870.1"/>
    </source>
</evidence>
<dbReference type="Proteomes" id="UP001525968">
    <property type="component" value="Unassembled WGS sequence"/>
</dbReference>
<keyword evidence="1" id="KW-0472">Membrane</keyword>
<organism evidence="2 3">
    <name type="scientific">Acidovorax bellezanensis</name>
    <dbReference type="NCBI Taxonomy" id="2976702"/>
    <lineage>
        <taxon>Bacteria</taxon>
        <taxon>Pseudomonadati</taxon>
        <taxon>Pseudomonadota</taxon>
        <taxon>Betaproteobacteria</taxon>
        <taxon>Burkholderiales</taxon>
        <taxon>Comamonadaceae</taxon>
        <taxon>Acidovorax</taxon>
    </lineage>
</organism>
<sequence>MLSILADLCIGIFEFMLDVLLLRGLRRKRDSRRRSLAEDAVEVARFEWLTLAPIALACTGLMLVLAFAAGVPVGWSVGMGITVGAIWGAWRYAQWVREQ</sequence>
<gene>
    <name evidence="2" type="ORF">N0K08_09500</name>
</gene>